<proteinExistence type="predicted"/>
<accession>A0A015I8I1</accession>
<name>A0A015I8I1_RHIIW</name>
<sequence length="54" mass="6533">MCIYTRSTCNLVCYQSYFVMNICARFQIQDLEYLETVMLPIIIWHEHLRAFSHS</sequence>
<evidence type="ECO:0000313" key="1">
    <source>
        <dbReference type="EMBL" id="EXX53497.1"/>
    </source>
</evidence>
<gene>
    <name evidence="1" type="ORF">RirG_243370</name>
</gene>
<dbReference type="Proteomes" id="UP000022910">
    <property type="component" value="Unassembled WGS sequence"/>
</dbReference>
<keyword evidence="2" id="KW-1185">Reference proteome</keyword>
<dbReference type="EMBL" id="JEMT01028871">
    <property type="protein sequence ID" value="EXX53497.1"/>
    <property type="molecule type" value="Genomic_DNA"/>
</dbReference>
<dbReference type="AlphaFoldDB" id="A0A015I8I1"/>
<reference evidence="1 2" key="1">
    <citation type="submission" date="2014-02" db="EMBL/GenBank/DDBJ databases">
        <title>Single nucleus genome sequencing reveals high similarity among nuclei of an endomycorrhizal fungus.</title>
        <authorList>
            <person name="Lin K."/>
            <person name="Geurts R."/>
            <person name="Zhang Z."/>
            <person name="Limpens E."/>
            <person name="Saunders D.G."/>
            <person name="Mu D."/>
            <person name="Pang E."/>
            <person name="Cao H."/>
            <person name="Cha H."/>
            <person name="Lin T."/>
            <person name="Zhou Q."/>
            <person name="Shang Y."/>
            <person name="Li Y."/>
            <person name="Ivanov S."/>
            <person name="Sharma T."/>
            <person name="Velzen R.V."/>
            <person name="Ruijter N.D."/>
            <person name="Aanen D.K."/>
            <person name="Win J."/>
            <person name="Kamoun S."/>
            <person name="Bisseling T."/>
            <person name="Huang S."/>
        </authorList>
    </citation>
    <scope>NUCLEOTIDE SEQUENCE [LARGE SCALE GENOMIC DNA]</scope>
    <source>
        <strain evidence="2">DAOM197198w</strain>
    </source>
</reference>
<protein>
    <submittedName>
        <fullName evidence="1">Uncharacterized protein</fullName>
    </submittedName>
</protein>
<dbReference type="OrthoDB" id="10268700at2759"/>
<comment type="caution">
    <text evidence="1">The sequence shown here is derived from an EMBL/GenBank/DDBJ whole genome shotgun (WGS) entry which is preliminary data.</text>
</comment>
<dbReference type="HOGENOM" id="CLU_3051625_0_0_1"/>
<evidence type="ECO:0000313" key="2">
    <source>
        <dbReference type="Proteomes" id="UP000022910"/>
    </source>
</evidence>
<organism evidence="1 2">
    <name type="scientific">Rhizophagus irregularis (strain DAOM 197198w)</name>
    <name type="common">Glomus intraradices</name>
    <dbReference type="NCBI Taxonomy" id="1432141"/>
    <lineage>
        <taxon>Eukaryota</taxon>
        <taxon>Fungi</taxon>
        <taxon>Fungi incertae sedis</taxon>
        <taxon>Mucoromycota</taxon>
        <taxon>Glomeromycotina</taxon>
        <taxon>Glomeromycetes</taxon>
        <taxon>Glomerales</taxon>
        <taxon>Glomeraceae</taxon>
        <taxon>Rhizophagus</taxon>
    </lineage>
</organism>